<dbReference type="SUPFAM" id="SSF49599">
    <property type="entry name" value="TRAF domain-like"/>
    <property type="match status" value="1"/>
</dbReference>
<dbReference type="GeneID" id="102800953"/>
<dbReference type="Gene3D" id="2.60.40.10">
    <property type="entry name" value="Immunoglobulins"/>
    <property type="match status" value="1"/>
</dbReference>
<dbReference type="Pfam" id="PF00097">
    <property type="entry name" value="zf-C3HC4"/>
    <property type="match status" value="1"/>
</dbReference>
<evidence type="ECO:0000256" key="3">
    <source>
        <dbReference type="ARBA" id="ARBA00022771"/>
    </source>
</evidence>
<dbReference type="InterPro" id="IPR013783">
    <property type="entry name" value="Ig-like_fold"/>
</dbReference>
<feature type="domain" description="RING-type" evidence="7">
    <location>
        <begin position="20"/>
        <end position="60"/>
    </location>
</feature>
<dbReference type="InterPro" id="IPR008974">
    <property type="entry name" value="TRAF-like"/>
</dbReference>
<keyword evidence="2" id="KW-0677">Repeat</keyword>
<dbReference type="PROSITE" id="PS50194">
    <property type="entry name" value="FILAMIN_REPEAT"/>
    <property type="match status" value="1"/>
</dbReference>
<gene>
    <name evidence="9" type="primary">LOC102800953</name>
</gene>
<dbReference type="InterPro" id="IPR013083">
    <property type="entry name" value="Znf_RING/FYVE/PHD"/>
</dbReference>
<sequence>MATALNSSGLLKIGKEFLTCSLCLDYYTNAKTLPCLHSYCEKCLLTLVEKRGELVCPECRAVVPLTGSAEDTVADVGANCFINGVVEFFKTLGSDEYQAGVPDAPCDACEDNSTKIPREIPNMIPVNKKHTVTINTVDRDRNRVVPFNGEEVSARLDNPDYTSTALTVVSDGNGSHTLTIPGQKDGKYKLNIYVGDSHIAGSPFNIQVVSDGSRSEAQLQLTIPNFSNMTSEVYSTPVIAKNISWKISATKEDIEESDAKGLAIYLNADDCSEFKPSYEASNWNYSHRINKTEFVPSKVTAQLQLLNWKQHRFPRDMELIHLFETPSGYGYPNFIDLEVSQFILL</sequence>
<dbReference type="InterPro" id="IPR014756">
    <property type="entry name" value="Ig_E-set"/>
</dbReference>
<dbReference type="SMART" id="SM00184">
    <property type="entry name" value="RING"/>
    <property type="match status" value="1"/>
</dbReference>
<evidence type="ECO:0000256" key="5">
    <source>
        <dbReference type="PROSITE-ProRule" id="PRU00087"/>
    </source>
</evidence>
<dbReference type="InterPro" id="IPR018957">
    <property type="entry name" value="Znf_C3HC4_RING-type"/>
</dbReference>
<keyword evidence="1" id="KW-0479">Metal-binding</keyword>
<reference evidence="9" key="1">
    <citation type="submission" date="2025-08" db="UniProtKB">
        <authorList>
            <consortium name="RefSeq"/>
        </authorList>
    </citation>
    <scope>IDENTIFICATION</scope>
    <source>
        <tissue evidence="9">Testes</tissue>
    </source>
</reference>
<feature type="repeat" description="Filamin" evidence="5">
    <location>
        <begin position="126"/>
        <end position="208"/>
    </location>
</feature>
<dbReference type="Gene3D" id="2.60.210.10">
    <property type="entry name" value="Apoptosis, Tumor Necrosis Factor Receptor Associated Protein 2, Chain A"/>
    <property type="match status" value="1"/>
</dbReference>
<dbReference type="RefSeq" id="XP_006814688.1">
    <property type="nucleotide sequence ID" value="XM_006814625.1"/>
</dbReference>
<dbReference type="InterPro" id="IPR017907">
    <property type="entry name" value="Znf_RING_CS"/>
</dbReference>
<keyword evidence="8" id="KW-1185">Reference proteome</keyword>
<keyword evidence="3 6" id="KW-0863">Zinc-finger</keyword>
<evidence type="ECO:0000313" key="9">
    <source>
        <dbReference type="RefSeq" id="XP_006814688.1"/>
    </source>
</evidence>
<evidence type="ECO:0000256" key="4">
    <source>
        <dbReference type="ARBA" id="ARBA00022833"/>
    </source>
</evidence>
<dbReference type="PANTHER" id="PTHR25462">
    <property type="entry name" value="BONUS, ISOFORM C-RELATED"/>
    <property type="match status" value="1"/>
</dbReference>
<dbReference type="SUPFAM" id="SSF57850">
    <property type="entry name" value="RING/U-box"/>
    <property type="match status" value="1"/>
</dbReference>
<evidence type="ECO:0000256" key="2">
    <source>
        <dbReference type="ARBA" id="ARBA00022737"/>
    </source>
</evidence>
<dbReference type="InterPro" id="IPR001841">
    <property type="entry name" value="Znf_RING"/>
</dbReference>
<dbReference type="Proteomes" id="UP000694865">
    <property type="component" value="Unplaced"/>
</dbReference>
<accession>A0ABM0M3U7</accession>
<dbReference type="InterPro" id="IPR047153">
    <property type="entry name" value="TRIM45/56/19-like"/>
</dbReference>
<dbReference type="PROSITE" id="PS50089">
    <property type="entry name" value="ZF_RING_2"/>
    <property type="match status" value="1"/>
</dbReference>
<dbReference type="InterPro" id="IPR017868">
    <property type="entry name" value="Filamin/ABP280_repeat-like"/>
</dbReference>
<keyword evidence="4" id="KW-0862">Zinc</keyword>
<evidence type="ECO:0000256" key="1">
    <source>
        <dbReference type="ARBA" id="ARBA00022723"/>
    </source>
</evidence>
<dbReference type="PROSITE" id="PS00518">
    <property type="entry name" value="ZF_RING_1"/>
    <property type="match status" value="1"/>
</dbReference>
<organism evidence="8 9">
    <name type="scientific">Saccoglossus kowalevskii</name>
    <name type="common">Acorn worm</name>
    <dbReference type="NCBI Taxonomy" id="10224"/>
    <lineage>
        <taxon>Eukaryota</taxon>
        <taxon>Metazoa</taxon>
        <taxon>Hemichordata</taxon>
        <taxon>Enteropneusta</taxon>
        <taxon>Harrimaniidae</taxon>
        <taxon>Saccoglossus</taxon>
    </lineage>
</organism>
<evidence type="ECO:0000313" key="8">
    <source>
        <dbReference type="Proteomes" id="UP000694865"/>
    </source>
</evidence>
<dbReference type="Pfam" id="PF00630">
    <property type="entry name" value="Filamin"/>
    <property type="match status" value="1"/>
</dbReference>
<evidence type="ECO:0000256" key="6">
    <source>
        <dbReference type="PROSITE-ProRule" id="PRU00175"/>
    </source>
</evidence>
<proteinExistence type="predicted"/>
<evidence type="ECO:0000259" key="7">
    <source>
        <dbReference type="PROSITE" id="PS50089"/>
    </source>
</evidence>
<name>A0ABM0M3U7_SACKO</name>
<dbReference type="SUPFAM" id="SSF81296">
    <property type="entry name" value="E set domains"/>
    <property type="match status" value="1"/>
</dbReference>
<protein>
    <submittedName>
        <fullName evidence="9">Uncharacterized protein LOC102800953</fullName>
    </submittedName>
</protein>
<dbReference type="Gene3D" id="3.30.40.10">
    <property type="entry name" value="Zinc/RING finger domain, C3HC4 (zinc finger)"/>
    <property type="match status" value="1"/>
</dbReference>
<dbReference type="PANTHER" id="PTHR25462:SF296">
    <property type="entry name" value="MEIOTIC P26, ISOFORM F"/>
    <property type="match status" value="1"/>
</dbReference>